<dbReference type="EMBL" id="CP036268">
    <property type="protein sequence ID" value="QDT36247.1"/>
    <property type="molecule type" value="Genomic_DNA"/>
</dbReference>
<feature type="chain" id="PRO_5027150715" description="Phosphate-binding protein" evidence="4">
    <location>
        <begin position="29"/>
        <end position="328"/>
    </location>
</feature>
<organism evidence="6 7">
    <name type="scientific">Stratiformator vulcanicus</name>
    <dbReference type="NCBI Taxonomy" id="2527980"/>
    <lineage>
        <taxon>Bacteria</taxon>
        <taxon>Pseudomonadati</taxon>
        <taxon>Planctomycetota</taxon>
        <taxon>Planctomycetia</taxon>
        <taxon>Planctomycetales</taxon>
        <taxon>Planctomycetaceae</taxon>
        <taxon>Stratiformator</taxon>
    </lineage>
</organism>
<dbReference type="InterPro" id="IPR050811">
    <property type="entry name" value="Phosphate_ABC_transporter"/>
</dbReference>
<comment type="similarity">
    <text evidence="1 4">Belongs to the PstS family.</text>
</comment>
<dbReference type="NCBIfam" id="TIGR02136">
    <property type="entry name" value="ptsS_2"/>
    <property type="match status" value="1"/>
</dbReference>
<dbReference type="InterPro" id="IPR011862">
    <property type="entry name" value="Phos-bd"/>
</dbReference>
<proteinExistence type="inferred from homology"/>
<accession>A0A517QXC7</accession>
<evidence type="ECO:0000256" key="4">
    <source>
        <dbReference type="RuleBase" id="RU367119"/>
    </source>
</evidence>
<dbReference type="GO" id="GO:0042301">
    <property type="term" value="F:phosphate ion binding"/>
    <property type="evidence" value="ECO:0007669"/>
    <property type="project" value="UniProtKB-UniRule"/>
</dbReference>
<feature type="signal peptide" evidence="4">
    <location>
        <begin position="1"/>
        <end position="28"/>
    </location>
</feature>
<gene>
    <name evidence="6" type="primary">pstS</name>
    <name evidence="6" type="ORF">Pan189_06020</name>
</gene>
<reference evidence="6 7" key="1">
    <citation type="submission" date="2019-02" db="EMBL/GenBank/DDBJ databases">
        <title>Deep-cultivation of Planctomycetes and their phenomic and genomic characterization uncovers novel biology.</title>
        <authorList>
            <person name="Wiegand S."/>
            <person name="Jogler M."/>
            <person name="Boedeker C."/>
            <person name="Pinto D."/>
            <person name="Vollmers J."/>
            <person name="Rivas-Marin E."/>
            <person name="Kohn T."/>
            <person name="Peeters S.H."/>
            <person name="Heuer A."/>
            <person name="Rast P."/>
            <person name="Oberbeckmann S."/>
            <person name="Bunk B."/>
            <person name="Jeske O."/>
            <person name="Meyerdierks A."/>
            <person name="Storesund J.E."/>
            <person name="Kallscheuer N."/>
            <person name="Luecker S."/>
            <person name="Lage O.M."/>
            <person name="Pohl T."/>
            <person name="Merkel B.J."/>
            <person name="Hornburger P."/>
            <person name="Mueller R.-W."/>
            <person name="Bruemmer F."/>
            <person name="Labrenz M."/>
            <person name="Spormann A.M."/>
            <person name="Op den Camp H."/>
            <person name="Overmann J."/>
            <person name="Amann R."/>
            <person name="Jetten M.S.M."/>
            <person name="Mascher T."/>
            <person name="Medema M.H."/>
            <person name="Devos D.P."/>
            <person name="Kaster A.-K."/>
            <person name="Ovreas L."/>
            <person name="Rohde M."/>
            <person name="Galperin M.Y."/>
            <person name="Jogler C."/>
        </authorList>
    </citation>
    <scope>NUCLEOTIDE SEQUENCE [LARGE SCALE GENOMIC DNA]</scope>
    <source>
        <strain evidence="6 7">Pan189</strain>
    </source>
</reference>
<dbReference type="Pfam" id="PF12849">
    <property type="entry name" value="PBP_like_2"/>
    <property type="match status" value="1"/>
</dbReference>
<dbReference type="Proteomes" id="UP000317318">
    <property type="component" value="Chromosome"/>
</dbReference>
<evidence type="ECO:0000313" key="7">
    <source>
        <dbReference type="Proteomes" id="UP000317318"/>
    </source>
</evidence>
<protein>
    <recommendedName>
        <fullName evidence="4">Phosphate-binding protein</fullName>
    </recommendedName>
</protein>
<dbReference type="PANTHER" id="PTHR30570">
    <property type="entry name" value="PERIPLASMIC PHOSPHATE BINDING COMPONENT OF PHOSPHATE ABC TRANSPORTER"/>
    <property type="match status" value="1"/>
</dbReference>
<comment type="function">
    <text evidence="4">Involved in the system for phosphate transport across the cytoplasmic membrane.</text>
</comment>
<name>A0A517QXC7_9PLAN</name>
<feature type="domain" description="PBP" evidence="5">
    <location>
        <begin position="43"/>
        <end position="299"/>
    </location>
</feature>
<sequence length="328" mass="35191" precursor="true">MLRQFLTSSTIAAAVVLTTAGSVAFAQAKVDPKLPEYKPVPGISGTISTAGSDTMANLATYWTEGFLKFYPNVKVDSEAKGSSTAPPALTESKINFGMMSRPPKEAEMSAFAKKKGYKPTVLNSSIDMLAVFVHKDNPVDALSLPQLDAIFSKTRKLGHSDDITIWSQAGVDGPLARRKISLYGRNAASGTYGYFKDVALGDGDFKDIVKEQAGSASVVQGIAGDKAGIGYSGIGYKTPGVKAIAVAPSAGGEALEPIEENVYSGKYPLFRFLNLIVDKQPNKDLDPLRREFVKYIFSKQGQEAVVKDDYFPVPAVFAKRQLKSVGIE</sequence>
<dbReference type="SUPFAM" id="SSF53850">
    <property type="entry name" value="Periplasmic binding protein-like II"/>
    <property type="match status" value="1"/>
</dbReference>
<dbReference type="KEGG" id="svp:Pan189_06020"/>
<dbReference type="GO" id="GO:0006817">
    <property type="term" value="P:phosphate ion transport"/>
    <property type="evidence" value="ECO:0007669"/>
    <property type="project" value="UniProtKB-UniRule"/>
</dbReference>
<dbReference type="CDD" id="cd13566">
    <property type="entry name" value="PBP2_phosphate"/>
    <property type="match status" value="1"/>
</dbReference>
<evidence type="ECO:0000259" key="5">
    <source>
        <dbReference type="Pfam" id="PF12849"/>
    </source>
</evidence>
<keyword evidence="2 4" id="KW-0813">Transport</keyword>
<keyword evidence="4" id="KW-0592">Phosphate transport</keyword>
<evidence type="ECO:0000256" key="3">
    <source>
        <dbReference type="ARBA" id="ARBA00022729"/>
    </source>
</evidence>
<evidence type="ECO:0000313" key="6">
    <source>
        <dbReference type="EMBL" id="QDT36247.1"/>
    </source>
</evidence>
<dbReference type="PANTHER" id="PTHR30570:SF6">
    <property type="entry name" value="PHOSPHATE-BINDING PROTEIN PSTS"/>
    <property type="match status" value="1"/>
</dbReference>
<dbReference type="Gene3D" id="3.40.190.10">
    <property type="entry name" value="Periplasmic binding protein-like II"/>
    <property type="match status" value="2"/>
</dbReference>
<keyword evidence="7" id="KW-1185">Reference proteome</keyword>
<dbReference type="InterPro" id="IPR024370">
    <property type="entry name" value="PBP_domain"/>
</dbReference>
<evidence type="ECO:0000256" key="2">
    <source>
        <dbReference type="ARBA" id="ARBA00022448"/>
    </source>
</evidence>
<dbReference type="AlphaFoldDB" id="A0A517QXC7"/>
<evidence type="ECO:0000256" key="1">
    <source>
        <dbReference type="ARBA" id="ARBA00008725"/>
    </source>
</evidence>
<keyword evidence="3 4" id="KW-0732">Signal</keyword>